<dbReference type="InterPro" id="IPR002347">
    <property type="entry name" value="SDR_fam"/>
</dbReference>
<evidence type="ECO:0000313" key="3">
    <source>
        <dbReference type="EMBL" id="CAK5269543.1"/>
    </source>
</evidence>
<evidence type="ECO:0008006" key="5">
    <source>
        <dbReference type="Google" id="ProtNLM"/>
    </source>
</evidence>
<dbReference type="GO" id="GO:0016491">
    <property type="term" value="F:oxidoreductase activity"/>
    <property type="evidence" value="ECO:0007669"/>
    <property type="project" value="UniProtKB-KW"/>
</dbReference>
<keyword evidence="4" id="KW-1185">Reference proteome</keyword>
<comment type="similarity">
    <text evidence="1">Belongs to the short-chain dehydrogenases/reductases (SDR) family.</text>
</comment>
<keyword evidence="2" id="KW-0560">Oxidoreductase</keyword>
<proteinExistence type="inferred from homology"/>
<name>A0AAD2Q2Q4_9AGAR</name>
<accession>A0AAD2Q2Q4</accession>
<dbReference type="InterPro" id="IPR036291">
    <property type="entry name" value="NAD(P)-bd_dom_sf"/>
</dbReference>
<dbReference type="AlphaFoldDB" id="A0AAD2Q2Q4"/>
<dbReference type="PANTHER" id="PTHR24320:SF283">
    <property type="entry name" value="RETINOL DEHYDROGENASE 11"/>
    <property type="match status" value="1"/>
</dbReference>
<sequence length="324" mass="35217">MSYPEFHFNTTAEEVATTFAGEIKGKNVIVTGTSINGVGFETARVIARYANLVVITGYNESRLKLAEDAIKNDAPHANIRTLILDLSSLAAVRTAAAQVKAYEEPIHILINNAAAPVVPFKLTVDGLEYQMATDHFGPFLFTALIAPRLLATKTQNFTPRIVFVSSAGHAECRGVDFETLRKPDSKTYEMFDAHFKAKSANALTAAELSRRSGGKIHSYSLHPGSIMTNITTKEEALEPLKAMKVLLPDGQPNTKDIQWKTIPEGAATSVAAAFDPRLETNPGAYLDDSKVANDKLARHAADPANAAKLWDLSEEIVGIKFDFD</sequence>
<evidence type="ECO:0000256" key="2">
    <source>
        <dbReference type="ARBA" id="ARBA00023002"/>
    </source>
</evidence>
<dbReference type="Gene3D" id="3.40.50.720">
    <property type="entry name" value="NAD(P)-binding Rossmann-like Domain"/>
    <property type="match status" value="1"/>
</dbReference>
<reference evidence="3" key="1">
    <citation type="submission" date="2023-11" db="EMBL/GenBank/DDBJ databases">
        <authorList>
            <person name="De Vega J J."/>
            <person name="De Vega J J."/>
        </authorList>
    </citation>
    <scope>NUCLEOTIDE SEQUENCE</scope>
</reference>
<dbReference type="Proteomes" id="UP001295794">
    <property type="component" value="Unassembled WGS sequence"/>
</dbReference>
<dbReference type="EMBL" id="CAVNYO010000149">
    <property type="protein sequence ID" value="CAK5269543.1"/>
    <property type="molecule type" value="Genomic_DNA"/>
</dbReference>
<protein>
    <recommendedName>
        <fullName evidence="5">Short-chain dehydrogenase</fullName>
    </recommendedName>
</protein>
<dbReference type="SUPFAM" id="SSF51735">
    <property type="entry name" value="NAD(P)-binding Rossmann-fold domains"/>
    <property type="match status" value="1"/>
</dbReference>
<dbReference type="PANTHER" id="PTHR24320">
    <property type="entry name" value="RETINOL DEHYDROGENASE"/>
    <property type="match status" value="1"/>
</dbReference>
<gene>
    <name evidence="3" type="ORF">MYCIT1_LOCUS13357</name>
</gene>
<organism evidence="3 4">
    <name type="scientific">Mycena citricolor</name>
    <dbReference type="NCBI Taxonomy" id="2018698"/>
    <lineage>
        <taxon>Eukaryota</taxon>
        <taxon>Fungi</taxon>
        <taxon>Dikarya</taxon>
        <taxon>Basidiomycota</taxon>
        <taxon>Agaricomycotina</taxon>
        <taxon>Agaricomycetes</taxon>
        <taxon>Agaricomycetidae</taxon>
        <taxon>Agaricales</taxon>
        <taxon>Marasmiineae</taxon>
        <taxon>Mycenaceae</taxon>
        <taxon>Mycena</taxon>
    </lineage>
</organism>
<dbReference type="Pfam" id="PF00106">
    <property type="entry name" value="adh_short"/>
    <property type="match status" value="1"/>
</dbReference>
<evidence type="ECO:0000256" key="1">
    <source>
        <dbReference type="ARBA" id="ARBA00006484"/>
    </source>
</evidence>
<evidence type="ECO:0000313" key="4">
    <source>
        <dbReference type="Proteomes" id="UP001295794"/>
    </source>
</evidence>
<comment type="caution">
    <text evidence="3">The sequence shown here is derived from an EMBL/GenBank/DDBJ whole genome shotgun (WGS) entry which is preliminary data.</text>
</comment>